<organism evidence="2 3">
    <name type="scientific">Chitinophaga agri</name>
    <dbReference type="NCBI Taxonomy" id="2703787"/>
    <lineage>
        <taxon>Bacteria</taxon>
        <taxon>Pseudomonadati</taxon>
        <taxon>Bacteroidota</taxon>
        <taxon>Chitinophagia</taxon>
        <taxon>Chitinophagales</taxon>
        <taxon>Chitinophagaceae</taxon>
        <taxon>Chitinophaga</taxon>
    </lineage>
</organism>
<dbReference type="InterPro" id="IPR003959">
    <property type="entry name" value="ATPase_AAA_core"/>
</dbReference>
<keyword evidence="2" id="KW-0547">Nucleotide-binding</keyword>
<keyword evidence="2" id="KW-0067">ATP-binding</keyword>
<dbReference type="Gene3D" id="3.40.50.300">
    <property type="entry name" value="P-loop containing nucleotide triphosphate hydrolases"/>
    <property type="match status" value="1"/>
</dbReference>
<gene>
    <name evidence="2" type="ORF">GWR21_15780</name>
</gene>
<dbReference type="EMBL" id="CP048113">
    <property type="protein sequence ID" value="QHS61002.1"/>
    <property type="molecule type" value="Genomic_DNA"/>
</dbReference>
<dbReference type="RefSeq" id="WP_162332685.1">
    <property type="nucleotide sequence ID" value="NZ_CP048113.1"/>
</dbReference>
<dbReference type="PANTHER" id="PTHR43581:SF2">
    <property type="entry name" value="EXCINUCLEASE ATPASE SUBUNIT"/>
    <property type="match status" value="1"/>
</dbReference>
<dbReference type="GO" id="GO:0016887">
    <property type="term" value="F:ATP hydrolysis activity"/>
    <property type="evidence" value="ECO:0007669"/>
    <property type="project" value="InterPro"/>
</dbReference>
<dbReference type="AlphaFoldDB" id="A0A6B9ZEY7"/>
<dbReference type="InterPro" id="IPR051396">
    <property type="entry name" value="Bact_Antivir_Def_Nuclease"/>
</dbReference>
<feature type="domain" description="ATPase AAA-type core" evidence="1">
    <location>
        <begin position="43"/>
        <end position="338"/>
    </location>
</feature>
<reference evidence="2 3" key="1">
    <citation type="submission" date="2020-01" db="EMBL/GenBank/DDBJ databases">
        <title>Complete genome sequence of Chitinophaga sp. H33E-04 isolated from quinoa roots.</title>
        <authorList>
            <person name="Weon H.-Y."/>
            <person name="Lee S.A."/>
        </authorList>
    </citation>
    <scope>NUCLEOTIDE SEQUENCE [LARGE SCALE GENOMIC DNA]</scope>
    <source>
        <strain evidence="2 3">H33E-04</strain>
    </source>
</reference>
<proteinExistence type="predicted"/>
<dbReference type="Pfam" id="PF13304">
    <property type="entry name" value="AAA_21"/>
    <property type="match status" value="1"/>
</dbReference>
<dbReference type="KEGG" id="chih:GWR21_15780"/>
<evidence type="ECO:0000313" key="3">
    <source>
        <dbReference type="Proteomes" id="UP000476411"/>
    </source>
</evidence>
<protein>
    <submittedName>
        <fullName evidence="2">ATP-binding protein</fullName>
    </submittedName>
</protein>
<evidence type="ECO:0000313" key="2">
    <source>
        <dbReference type="EMBL" id="QHS61002.1"/>
    </source>
</evidence>
<dbReference type="GO" id="GO:0005524">
    <property type="term" value="F:ATP binding"/>
    <property type="evidence" value="ECO:0007669"/>
    <property type="project" value="UniProtKB-KW"/>
</dbReference>
<sequence length="453" mass="51679">MTVNETRKGVYFSELKLENVKCFKDPVTLNFLNKDGSDWKRWTVILGDNGVGKTTLLQALAVLDVHFEMLEDGSKRLRMGSNLGIGMINYDVNTRKRSGIISANTFNEKFRHIKSPNTRNLYVSYNARDDHESPLKYKEINIEMEESGVSSTDQVFIFSYGANRRMGGASLTNDLNSRSSLTLFNDDEVLINAEEWLLQLDYAASKDSEIKEQVIRRLELVKNTLIELLPDIDGIKILEPTKDSFRPSVLFHTDFGWFNIHELSFGYRSMITWVVDLAARMFAFYPDSENPLSEPAIVLVDEIDSHLHPKWQRNIFKYLSDRFAATQFVVTAHSPLIVQAAPEDANLVVLRKEGNTVVIDQELDNVRKWRIDQILTSDLFGLDSARNPEITKQMEERTTLISKSELSPEEKERLKELNALADSLPTADTPADIEAMEIIRQAAAYLKEKETNT</sequence>
<dbReference type="SUPFAM" id="SSF52540">
    <property type="entry name" value="P-loop containing nucleoside triphosphate hydrolases"/>
    <property type="match status" value="1"/>
</dbReference>
<dbReference type="PANTHER" id="PTHR43581">
    <property type="entry name" value="ATP/GTP PHOSPHATASE"/>
    <property type="match status" value="1"/>
</dbReference>
<name>A0A6B9ZEY7_9BACT</name>
<evidence type="ECO:0000259" key="1">
    <source>
        <dbReference type="Pfam" id="PF13304"/>
    </source>
</evidence>
<keyword evidence="3" id="KW-1185">Reference proteome</keyword>
<accession>A0A6B9ZEY7</accession>
<dbReference type="Proteomes" id="UP000476411">
    <property type="component" value="Chromosome"/>
</dbReference>
<dbReference type="InterPro" id="IPR027417">
    <property type="entry name" value="P-loop_NTPase"/>
</dbReference>